<dbReference type="Proteomes" id="UP000799778">
    <property type="component" value="Unassembled WGS sequence"/>
</dbReference>
<gene>
    <name evidence="2" type="ORF">BU24DRAFT_464869</name>
</gene>
<dbReference type="OrthoDB" id="3801093at2759"/>
<accession>A0A6A5XHM7</accession>
<feature type="region of interest" description="Disordered" evidence="1">
    <location>
        <begin position="559"/>
        <end position="581"/>
    </location>
</feature>
<keyword evidence="3" id="KW-1185">Reference proteome</keyword>
<sequence length="581" mass="64750">MEGSSNIQPYRTPYVGVNIADGRFVSLRLDIRDIHHQHGYWLFEPTSVADACALGIRDPEAVIRAVWKKYNGTSLDGLILRWIPSRSDTFQAPRSGNVKAHFFSIAGERRELGQSGLCGSYDLPTYPNDEDGRLLQYRRDQFATQAAKSLRPSLNVSASRPTTGKDGHGFNMPTDSRRTLESTPSAEAAGPTTLVPKSNRDHHPSRQGLVKLPQSLPVSTEDSPMTSTTLPFLLERENNREQPSPFEVRRETTSPDLEGTRLRTLLLNLEGPMVSYNSLPHSPKNQLESPASAPQSIKFIPTENLPEFSSRCLPIPECANSPTPASSHSQMKGNLQDTETNTQERINIMGELSADVHYNESGIISPAPAEDTISSQIMTNASEMNLNRQNERIPPVPAPNTPSALARENWPYSAIPNSTEFPAMLGSPQRESEIENQLLNAFVPCMDCGKLLGHTIECHIGSLKLVEKPNALELRRIADQVERLDPEQWREHRDPPPKEREDHATVIAGIIELIRNDDSYKSDECLHSLTDEALVIAWGLRQCKSTKAEFVFFDGDRPYVLGTPPDEEPEDHERSKEGMEN</sequence>
<feature type="compositionally biased region" description="Basic and acidic residues" evidence="1">
    <location>
        <begin position="571"/>
        <end position="581"/>
    </location>
</feature>
<protein>
    <submittedName>
        <fullName evidence="2">Uncharacterized protein</fullName>
    </submittedName>
</protein>
<proteinExistence type="predicted"/>
<evidence type="ECO:0000313" key="2">
    <source>
        <dbReference type="EMBL" id="KAF2012473.1"/>
    </source>
</evidence>
<dbReference type="AlphaFoldDB" id="A0A6A5XHM7"/>
<evidence type="ECO:0000256" key="1">
    <source>
        <dbReference type="SAM" id="MobiDB-lite"/>
    </source>
</evidence>
<name>A0A6A5XHM7_9PLEO</name>
<evidence type="ECO:0000313" key="3">
    <source>
        <dbReference type="Proteomes" id="UP000799778"/>
    </source>
</evidence>
<reference evidence="2" key="1">
    <citation type="journal article" date="2020" name="Stud. Mycol.">
        <title>101 Dothideomycetes genomes: a test case for predicting lifestyles and emergence of pathogens.</title>
        <authorList>
            <person name="Haridas S."/>
            <person name="Albert R."/>
            <person name="Binder M."/>
            <person name="Bloem J."/>
            <person name="Labutti K."/>
            <person name="Salamov A."/>
            <person name="Andreopoulos B."/>
            <person name="Baker S."/>
            <person name="Barry K."/>
            <person name="Bills G."/>
            <person name="Bluhm B."/>
            <person name="Cannon C."/>
            <person name="Castanera R."/>
            <person name="Culley D."/>
            <person name="Daum C."/>
            <person name="Ezra D."/>
            <person name="Gonzalez J."/>
            <person name="Henrissat B."/>
            <person name="Kuo A."/>
            <person name="Liang C."/>
            <person name="Lipzen A."/>
            <person name="Lutzoni F."/>
            <person name="Magnuson J."/>
            <person name="Mondo S."/>
            <person name="Nolan M."/>
            <person name="Ohm R."/>
            <person name="Pangilinan J."/>
            <person name="Park H.-J."/>
            <person name="Ramirez L."/>
            <person name="Alfaro M."/>
            <person name="Sun H."/>
            <person name="Tritt A."/>
            <person name="Yoshinaga Y."/>
            <person name="Zwiers L.-H."/>
            <person name="Turgeon B."/>
            <person name="Goodwin S."/>
            <person name="Spatafora J."/>
            <person name="Crous P."/>
            <person name="Grigoriev I."/>
        </authorList>
    </citation>
    <scope>NUCLEOTIDE SEQUENCE</scope>
    <source>
        <strain evidence="2">CBS 175.79</strain>
    </source>
</reference>
<dbReference type="RefSeq" id="XP_033380812.1">
    <property type="nucleotide sequence ID" value="XM_033532231.1"/>
</dbReference>
<feature type="region of interest" description="Disordered" evidence="1">
    <location>
        <begin position="146"/>
        <end position="228"/>
    </location>
</feature>
<dbReference type="EMBL" id="ML978072">
    <property type="protein sequence ID" value="KAF2012473.1"/>
    <property type="molecule type" value="Genomic_DNA"/>
</dbReference>
<dbReference type="GeneID" id="54289628"/>
<feature type="compositionally biased region" description="Polar residues" evidence="1">
    <location>
        <begin position="146"/>
        <end position="162"/>
    </location>
</feature>
<organism evidence="2 3">
    <name type="scientific">Aaosphaeria arxii CBS 175.79</name>
    <dbReference type="NCBI Taxonomy" id="1450172"/>
    <lineage>
        <taxon>Eukaryota</taxon>
        <taxon>Fungi</taxon>
        <taxon>Dikarya</taxon>
        <taxon>Ascomycota</taxon>
        <taxon>Pezizomycotina</taxon>
        <taxon>Dothideomycetes</taxon>
        <taxon>Pleosporomycetidae</taxon>
        <taxon>Pleosporales</taxon>
        <taxon>Pleosporales incertae sedis</taxon>
        <taxon>Aaosphaeria</taxon>
    </lineage>
</organism>
<feature type="compositionally biased region" description="Polar residues" evidence="1">
    <location>
        <begin position="216"/>
        <end position="228"/>
    </location>
</feature>